<dbReference type="Gene3D" id="1.10.287.1150">
    <property type="entry name" value="TPP helical domain"/>
    <property type="match status" value="1"/>
</dbReference>
<comment type="similarity">
    <text evidence="2">Belongs to the alpha-ketoglutarate dehydrogenase family.</text>
</comment>
<evidence type="ECO:0000256" key="5">
    <source>
        <dbReference type="ARBA" id="ARBA00023052"/>
    </source>
</evidence>
<dbReference type="SUPFAM" id="SSF52518">
    <property type="entry name" value="Thiamin diphosphate-binding fold (THDP-binding)"/>
    <property type="match status" value="1"/>
</dbReference>
<evidence type="ECO:0000259" key="7">
    <source>
        <dbReference type="Pfam" id="PF16078"/>
    </source>
</evidence>
<organism evidence="8">
    <name type="scientific">uncultured Thiotrichaceae bacterium</name>
    <dbReference type="NCBI Taxonomy" id="298394"/>
    <lineage>
        <taxon>Bacteria</taxon>
        <taxon>Pseudomonadati</taxon>
        <taxon>Pseudomonadota</taxon>
        <taxon>Gammaproteobacteria</taxon>
        <taxon>Thiotrichales</taxon>
        <taxon>Thiotrichaceae</taxon>
        <taxon>environmental samples</taxon>
    </lineage>
</organism>
<evidence type="ECO:0000256" key="3">
    <source>
        <dbReference type="ARBA" id="ARBA00012280"/>
    </source>
</evidence>
<feature type="domain" description="Dehydrogenase E1 component" evidence="6">
    <location>
        <begin position="215"/>
        <end position="518"/>
    </location>
</feature>
<dbReference type="InterPro" id="IPR029061">
    <property type="entry name" value="THDP-binding"/>
</dbReference>
<feature type="non-terminal residue" evidence="8">
    <location>
        <position position="549"/>
    </location>
</feature>
<dbReference type="Pfam" id="PF00676">
    <property type="entry name" value="E1_dh"/>
    <property type="match status" value="1"/>
</dbReference>
<reference evidence="8" key="1">
    <citation type="submission" date="2020-01" db="EMBL/GenBank/DDBJ databases">
        <authorList>
            <person name="Meier V. D."/>
            <person name="Meier V D."/>
        </authorList>
    </citation>
    <scope>NUCLEOTIDE SEQUENCE</scope>
    <source>
        <strain evidence="8">HLG_WM_MAG_08</strain>
    </source>
</reference>
<evidence type="ECO:0000259" key="6">
    <source>
        <dbReference type="Pfam" id="PF00676"/>
    </source>
</evidence>
<dbReference type="InterPro" id="IPR011603">
    <property type="entry name" value="2oxoglutarate_DH_E1"/>
</dbReference>
<dbReference type="GO" id="GO:0006099">
    <property type="term" value="P:tricarboxylic acid cycle"/>
    <property type="evidence" value="ECO:0007669"/>
    <property type="project" value="TreeGrafter"/>
</dbReference>
<gene>
    <name evidence="8" type="ORF">HELGO_WM44555</name>
</gene>
<accession>A0A6S6T6U4</accession>
<evidence type="ECO:0000256" key="1">
    <source>
        <dbReference type="ARBA" id="ARBA00001964"/>
    </source>
</evidence>
<dbReference type="InterPro" id="IPR032106">
    <property type="entry name" value="2-oxogl_dehyd_N"/>
</dbReference>
<evidence type="ECO:0000313" key="8">
    <source>
        <dbReference type="EMBL" id="CAA6815003.1"/>
    </source>
</evidence>
<dbReference type="Pfam" id="PF16078">
    <property type="entry name" value="2-oxogl_dehyd_N"/>
    <property type="match status" value="1"/>
</dbReference>
<dbReference type="GO" id="GO:0005829">
    <property type="term" value="C:cytosol"/>
    <property type="evidence" value="ECO:0007669"/>
    <property type="project" value="TreeGrafter"/>
</dbReference>
<comment type="cofactor">
    <cofactor evidence="1">
        <name>thiamine diphosphate</name>
        <dbReference type="ChEBI" id="CHEBI:58937"/>
    </cofactor>
</comment>
<evidence type="ECO:0000256" key="4">
    <source>
        <dbReference type="ARBA" id="ARBA00023002"/>
    </source>
</evidence>
<dbReference type="Gene3D" id="3.40.50.970">
    <property type="match status" value="1"/>
</dbReference>
<dbReference type="GO" id="GO:0004591">
    <property type="term" value="F:oxoglutarate dehydrogenase (succinyl-transferring) activity"/>
    <property type="evidence" value="ECO:0007669"/>
    <property type="project" value="UniProtKB-EC"/>
</dbReference>
<feature type="domain" description="2-oxoglutarate dehydrogenase E1 component N-terminal" evidence="7">
    <location>
        <begin position="12"/>
        <end position="51"/>
    </location>
</feature>
<dbReference type="InterPro" id="IPR001017">
    <property type="entry name" value="DH_E1"/>
</dbReference>
<dbReference type="PANTHER" id="PTHR23152:SF4">
    <property type="entry name" value="2-OXOADIPATE DEHYDROGENASE COMPLEX COMPONENT E1"/>
    <property type="match status" value="1"/>
</dbReference>
<dbReference type="EMBL" id="CACVAV010000243">
    <property type="protein sequence ID" value="CAA6815003.1"/>
    <property type="molecule type" value="Genomic_DNA"/>
</dbReference>
<keyword evidence="4 8" id="KW-0560">Oxidoreductase</keyword>
<dbReference type="GO" id="GO:0045252">
    <property type="term" value="C:oxoglutarate dehydrogenase complex"/>
    <property type="evidence" value="ECO:0007669"/>
    <property type="project" value="TreeGrafter"/>
</dbReference>
<evidence type="ECO:0000256" key="2">
    <source>
        <dbReference type="ARBA" id="ARBA00006936"/>
    </source>
</evidence>
<dbReference type="CDD" id="cd02016">
    <property type="entry name" value="TPP_E1_OGDC_like"/>
    <property type="match status" value="1"/>
</dbReference>
<dbReference type="AlphaFoldDB" id="A0A6S6T6U4"/>
<dbReference type="GO" id="GO:0030976">
    <property type="term" value="F:thiamine pyrophosphate binding"/>
    <property type="evidence" value="ECO:0007669"/>
    <property type="project" value="InterPro"/>
</dbReference>
<sequence>MSLHSNTLPSDESFLDGEHAIFLEQIYQQYQETPDEVSVEWRDYFSRMEQGIVTNGAATNGSGMVHTPNVAMQSGANYVPQSVLERRSFQVRVSQLINAYRYIGHLNASTNPLGGYGEMPEIPQLDLAYHELDQTDQNIAFDPGSFNITAEPTLGNIYKALQETYKRTTGFEYMHITDMEEKRWIQARIEPGMARDPMTGEQRKALLKQLTAAEGFEQYLSRRYVGQKRFGLEGGESLIPLLHVLIQEGGREGLEEAVIGMAHRGRLNVLINLMCKPSGVLFDEFDGKTDSDDYTGDVKYHKGYSNDVSTPGGSVHLALAFNPSHLEIVSPVVEGSVRARQERREDKEGKEVMGIIIHGDAAFAGQGVVMETFSMAQTRGYRTRGTVHIVINNQVGFTTSTAADSRSTYYPTDAAKIINAPIIHVNGDDPEAVVYAAKVALDYRNHFKKDIVIDLVCYRRQGHNEADEPFMTQPIMYSIIRKLKTTRTQYAEQLVASGVLTQDESDALVKEYRSLMDEGAVTGDYLGDTAGGNALPVELQTHWNEYTGS</sequence>
<name>A0A6S6T6U4_9GAMM</name>
<dbReference type="EC" id="1.2.4.2" evidence="3"/>
<dbReference type="PANTHER" id="PTHR23152">
    <property type="entry name" value="2-OXOGLUTARATE DEHYDROGENASE"/>
    <property type="match status" value="1"/>
</dbReference>
<keyword evidence="5" id="KW-0786">Thiamine pyrophosphate</keyword>
<proteinExistence type="inferred from homology"/>
<protein>
    <recommendedName>
        <fullName evidence="3">oxoglutarate dehydrogenase (succinyl-transferring)</fullName>
        <ecNumber evidence="3">1.2.4.2</ecNumber>
    </recommendedName>
</protein>